<dbReference type="GO" id="GO:0004573">
    <property type="term" value="F:Glc3Man9GlcNAc2 oligosaccharide glucosidase activity"/>
    <property type="evidence" value="ECO:0007669"/>
    <property type="project" value="InterPro"/>
</dbReference>
<dbReference type="PATRIC" id="fig|1158610.3.peg.1283"/>
<dbReference type="OrthoDB" id="9798687at2"/>
<dbReference type="PANTHER" id="PTHR10412:SF11">
    <property type="entry name" value="MANNOSYL-OLIGOSACCHARIDE GLUCOSIDASE"/>
    <property type="match status" value="1"/>
</dbReference>
<dbReference type="SUPFAM" id="SSF48208">
    <property type="entry name" value="Six-hairpin glycosidases"/>
    <property type="match status" value="1"/>
</dbReference>
<gene>
    <name evidence="5" type="ORF">UC3_01306</name>
</gene>
<dbReference type="AlphaFoldDB" id="R3WBY6"/>
<dbReference type="GO" id="GO:0006487">
    <property type="term" value="P:protein N-linked glycosylation"/>
    <property type="evidence" value="ECO:0007669"/>
    <property type="project" value="TreeGrafter"/>
</dbReference>
<evidence type="ECO:0000313" key="5">
    <source>
        <dbReference type="EMBL" id="EOL45416.1"/>
    </source>
</evidence>
<protein>
    <recommendedName>
        <fullName evidence="4">Mannosylglycerate hydrolase MGH1-like glycoside hydrolase domain-containing protein</fullName>
    </recommendedName>
</protein>
<proteinExistence type="inferred from homology"/>
<accession>R3WBY6</accession>
<evidence type="ECO:0000256" key="1">
    <source>
        <dbReference type="ARBA" id="ARBA00010833"/>
    </source>
</evidence>
<dbReference type="STRING" id="154621.RV11_GL000152"/>
<dbReference type="eggNOG" id="COG3408">
    <property type="taxonomic scope" value="Bacteria"/>
</dbReference>
<feature type="domain" description="Mannosylglycerate hydrolase MGH1-like glycoside hydrolase" evidence="4">
    <location>
        <begin position="251"/>
        <end position="559"/>
    </location>
</feature>
<dbReference type="EMBL" id="AJAT01000012">
    <property type="protein sequence ID" value="EOL45416.1"/>
    <property type="molecule type" value="Genomic_DNA"/>
</dbReference>
<dbReference type="InterPro" id="IPR012341">
    <property type="entry name" value="6hp_glycosidase-like_sf"/>
</dbReference>
<evidence type="ECO:0000313" key="6">
    <source>
        <dbReference type="Proteomes" id="UP000013785"/>
    </source>
</evidence>
<keyword evidence="6" id="KW-1185">Reference proteome</keyword>
<reference evidence="5 6" key="1">
    <citation type="submission" date="2013-02" db="EMBL/GenBank/DDBJ databases">
        <title>The Genome Sequence of Enterococcus phoeniculicola BAA-412.</title>
        <authorList>
            <consortium name="The Broad Institute Genome Sequencing Platform"/>
            <consortium name="The Broad Institute Genome Sequencing Center for Infectious Disease"/>
            <person name="Earl A.M."/>
            <person name="Gilmore M.S."/>
            <person name="Lebreton F."/>
            <person name="Walker B."/>
            <person name="Young S.K."/>
            <person name="Zeng Q."/>
            <person name="Gargeya S."/>
            <person name="Fitzgerald M."/>
            <person name="Haas B."/>
            <person name="Abouelleil A."/>
            <person name="Alvarado L."/>
            <person name="Arachchi H.M."/>
            <person name="Berlin A.M."/>
            <person name="Chapman S.B."/>
            <person name="Dewar J."/>
            <person name="Goldberg J."/>
            <person name="Griggs A."/>
            <person name="Gujja S."/>
            <person name="Hansen M."/>
            <person name="Howarth C."/>
            <person name="Imamovic A."/>
            <person name="Larimer J."/>
            <person name="McCowan C."/>
            <person name="Murphy C."/>
            <person name="Neiman D."/>
            <person name="Pearson M."/>
            <person name="Priest M."/>
            <person name="Roberts A."/>
            <person name="Saif S."/>
            <person name="Shea T."/>
            <person name="Sisk P."/>
            <person name="Sykes S."/>
            <person name="Wortman J."/>
            <person name="Nusbaum C."/>
            <person name="Birren B."/>
        </authorList>
    </citation>
    <scope>NUCLEOTIDE SEQUENCE [LARGE SCALE GENOMIC DNA]</scope>
    <source>
        <strain evidence="5 6">ATCC BAA-412</strain>
    </source>
</reference>
<organism evidence="5 6">
    <name type="scientific">Enterococcus phoeniculicola ATCC BAA-412</name>
    <dbReference type="NCBI Taxonomy" id="1158610"/>
    <lineage>
        <taxon>Bacteria</taxon>
        <taxon>Bacillati</taxon>
        <taxon>Bacillota</taxon>
        <taxon>Bacilli</taxon>
        <taxon>Lactobacillales</taxon>
        <taxon>Enterococcaceae</taxon>
        <taxon>Enterococcus</taxon>
    </lineage>
</organism>
<evidence type="ECO:0000256" key="2">
    <source>
        <dbReference type="ARBA" id="ARBA00022801"/>
    </source>
</evidence>
<dbReference type="PANTHER" id="PTHR10412">
    <property type="entry name" value="MANNOSYL-OLIGOSACCHARIDE GLUCOSIDASE"/>
    <property type="match status" value="1"/>
</dbReference>
<dbReference type="RefSeq" id="WP_010767969.1">
    <property type="nucleotide sequence ID" value="NZ_ASWE01000003.1"/>
</dbReference>
<comment type="similarity">
    <text evidence="1">Belongs to the glycosyl hydrolase 63 family.</text>
</comment>
<name>R3WBY6_9ENTE</name>
<keyword evidence="2" id="KW-0378">Hydrolase</keyword>
<dbReference type="Pfam" id="PF22422">
    <property type="entry name" value="MGH1-like_GH"/>
    <property type="match status" value="1"/>
</dbReference>
<dbReference type="GO" id="GO:0009311">
    <property type="term" value="P:oligosaccharide metabolic process"/>
    <property type="evidence" value="ECO:0007669"/>
    <property type="project" value="InterPro"/>
</dbReference>
<dbReference type="Proteomes" id="UP000013785">
    <property type="component" value="Unassembled WGS sequence"/>
</dbReference>
<comment type="caution">
    <text evidence="5">The sequence shown here is derived from an EMBL/GenBank/DDBJ whole genome shotgun (WGS) entry which is preliminary data.</text>
</comment>
<dbReference type="Gene3D" id="1.50.10.10">
    <property type="match status" value="1"/>
</dbReference>
<sequence>MNINIEEIPFSRQGSYFVLSYLKKWNSIVLRDIHGGDMSPSELFLVKIEGKVSDLTSKLFQETYEVRVTETCFRLQKKCDSTSFLEIIYPTDRTIRMKTQNLGVSFEAVKERYDTFYMLTNQVYEYISYKKDQRYHFVPLSGSLEIENPWNEVGNTKVELFLAESAEVQELLILNDKVVPRINDDNPSSFEEVKEGLEKEFSQWQEALLIEGKNLSHSDEMASYLLWSCQVHEEKMLTRPSLYMSKNWMQNIWSWDNCFSALGIAKVDPELAYNQFLIFVDHQDESGAYPDFINDVYASFSCVKPPIHAWAYQRLMEQSVYFQDAKKLQVIYDSIGRSTNYWLNHRKHPETELYYYSHGNDSGWDNASIFKAGMPVSSPDLVAYLACQCAYLSEWANQLGNLEESCIWKEKKQGLMDQLMTSYYNYDRQQFVALEAKTGKELPYYDSLILYMPLVLGKALPVFVKERLVEQLIQKFEGEYGLSTESMTSKHYRQSGYWLGPIWAPVSYLLISSLRKASEEKFARRLADKFCRMTELGGMAENFDPVTARGNDDLAFTWTSSVYLMLNQNNF</sequence>
<dbReference type="HOGENOM" id="CLU_030429_0_0_9"/>
<keyword evidence="3" id="KW-0326">Glycosidase</keyword>
<dbReference type="InterPro" id="IPR008928">
    <property type="entry name" value="6-hairpin_glycosidase_sf"/>
</dbReference>
<dbReference type="InterPro" id="IPR004888">
    <property type="entry name" value="Glycoside_hydrolase_63"/>
</dbReference>
<evidence type="ECO:0000256" key="3">
    <source>
        <dbReference type="ARBA" id="ARBA00023295"/>
    </source>
</evidence>
<dbReference type="InterPro" id="IPR054491">
    <property type="entry name" value="MGH1-like_GH"/>
</dbReference>
<evidence type="ECO:0000259" key="4">
    <source>
        <dbReference type="Pfam" id="PF22422"/>
    </source>
</evidence>